<reference evidence="2 3" key="1">
    <citation type="submission" date="2020-08" db="EMBL/GenBank/DDBJ databases">
        <title>Genomic Encyclopedia of Type Strains, Phase IV (KMG-IV): sequencing the most valuable type-strain genomes for metagenomic binning, comparative biology and taxonomic classification.</title>
        <authorList>
            <person name="Goeker M."/>
        </authorList>
    </citation>
    <scope>NUCLEOTIDE SEQUENCE [LARGE SCALE GENOMIC DNA]</scope>
    <source>
        <strain evidence="2 3">DSM 103733</strain>
    </source>
</reference>
<accession>A0A841JW40</accession>
<dbReference type="Pfam" id="PF13519">
    <property type="entry name" value="VWA_2"/>
    <property type="match status" value="1"/>
</dbReference>
<dbReference type="SMART" id="SM00327">
    <property type="entry name" value="VWA"/>
    <property type="match status" value="1"/>
</dbReference>
<comment type="caution">
    <text evidence="2">The sequence shown here is derived from an EMBL/GenBank/DDBJ whole genome shotgun (WGS) entry which is preliminary data.</text>
</comment>
<dbReference type="InterPro" id="IPR036465">
    <property type="entry name" value="vWFA_dom_sf"/>
</dbReference>
<dbReference type="Gene3D" id="3.40.50.410">
    <property type="entry name" value="von Willebrand factor, type A domain"/>
    <property type="match status" value="1"/>
</dbReference>
<feature type="domain" description="VWFA" evidence="1">
    <location>
        <begin position="87"/>
        <end position="260"/>
    </location>
</feature>
<organism evidence="2 3">
    <name type="scientific">Silvibacterium bohemicum</name>
    <dbReference type="NCBI Taxonomy" id="1577686"/>
    <lineage>
        <taxon>Bacteria</taxon>
        <taxon>Pseudomonadati</taxon>
        <taxon>Acidobacteriota</taxon>
        <taxon>Terriglobia</taxon>
        <taxon>Terriglobales</taxon>
        <taxon>Acidobacteriaceae</taxon>
        <taxon>Silvibacterium</taxon>
    </lineage>
</organism>
<proteinExistence type="predicted"/>
<dbReference type="EMBL" id="JACHEK010000006">
    <property type="protein sequence ID" value="MBB6145370.1"/>
    <property type="molecule type" value="Genomic_DNA"/>
</dbReference>
<dbReference type="Proteomes" id="UP000538666">
    <property type="component" value="Unassembled WGS sequence"/>
</dbReference>
<dbReference type="SUPFAM" id="SSF53300">
    <property type="entry name" value="vWA-like"/>
    <property type="match status" value="1"/>
</dbReference>
<gene>
    <name evidence="2" type="ORF">HNQ77_003328</name>
</gene>
<keyword evidence="3" id="KW-1185">Reference proteome</keyword>
<evidence type="ECO:0000313" key="3">
    <source>
        <dbReference type="Proteomes" id="UP000538666"/>
    </source>
</evidence>
<dbReference type="CDD" id="cd00198">
    <property type="entry name" value="vWFA"/>
    <property type="match status" value="1"/>
</dbReference>
<evidence type="ECO:0000259" key="1">
    <source>
        <dbReference type="SMART" id="SM00327"/>
    </source>
</evidence>
<sequence length="313" mass="34202">MATLTIWIGLILLVPIARAQLAPNIYGPPAQSPLPPIQVNVHLVNVFVTVTDANGAPVPGLGQTDFAITEDGHPQKIAFFERDTGMPLSIVMAIDTSGSVHKDLAIEKNAAHNFIHALLRPVDQMDLMDFNSDVREVVSFTNNMHRIDSGLENLSTGPATALYDAIYLASQSLASRRGRKVLVLISDGGNTVKGTDYPQALEQALRGEVMVYSIIDLPIMADAGRDTAGEHAMITLSEQTGGKYYYAEGGNLEAIFHKVSEDLRTQYLIGYYPTRRIADSQFRAINVTLTKPSPAREPYVIRNRTGYYANTGQ</sequence>
<dbReference type="InterPro" id="IPR002035">
    <property type="entry name" value="VWF_A"/>
</dbReference>
<name>A0A841JW40_9BACT</name>
<evidence type="ECO:0000313" key="2">
    <source>
        <dbReference type="EMBL" id="MBB6145370.1"/>
    </source>
</evidence>
<dbReference type="RefSeq" id="WP_231581553.1">
    <property type="nucleotide sequence ID" value="NZ_JACHEK010000006.1"/>
</dbReference>
<dbReference type="InterPro" id="IPR017802">
    <property type="entry name" value="VWFA-rel_acidobac-type"/>
</dbReference>
<dbReference type="NCBIfam" id="TIGR03436">
    <property type="entry name" value="acidobact_VWFA"/>
    <property type="match status" value="1"/>
</dbReference>
<protein>
    <submittedName>
        <fullName evidence="2">Ca-activated chloride channel family protein</fullName>
    </submittedName>
</protein>
<dbReference type="AlphaFoldDB" id="A0A841JW40"/>